<evidence type="ECO:0000313" key="2">
    <source>
        <dbReference type="Proteomes" id="UP001164539"/>
    </source>
</evidence>
<keyword evidence="2" id="KW-1185">Reference proteome</keyword>
<proteinExistence type="predicted"/>
<evidence type="ECO:0000313" key="1">
    <source>
        <dbReference type="EMBL" id="KAJ4709296.1"/>
    </source>
</evidence>
<dbReference type="Proteomes" id="UP001164539">
    <property type="component" value="Chromosome 10"/>
</dbReference>
<reference evidence="1 2" key="1">
    <citation type="journal article" date="2023" name="Science">
        <title>Complex scaffold remodeling in plant triterpene biosynthesis.</title>
        <authorList>
            <person name="De La Pena R."/>
            <person name="Hodgson H."/>
            <person name="Liu J.C."/>
            <person name="Stephenson M.J."/>
            <person name="Martin A.C."/>
            <person name="Owen C."/>
            <person name="Harkess A."/>
            <person name="Leebens-Mack J."/>
            <person name="Jimenez L.E."/>
            <person name="Osbourn A."/>
            <person name="Sattely E.S."/>
        </authorList>
    </citation>
    <scope>NUCLEOTIDE SEQUENCE [LARGE SCALE GENOMIC DNA]</scope>
    <source>
        <strain evidence="2">cv. JPN11</strain>
        <tissue evidence="1">Leaf</tissue>
    </source>
</reference>
<comment type="caution">
    <text evidence="1">The sequence shown here is derived from an EMBL/GenBank/DDBJ whole genome shotgun (WGS) entry which is preliminary data.</text>
</comment>
<protein>
    <submittedName>
        <fullName evidence="1">Homogentisate phytyltransferase 1, chloroplastic-like</fullName>
    </submittedName>
</protein>
<accession>A0ACC1XCT5</accession>
<dbReference type="EMBL" id="CM051403">
    <property type="protein sequence ID" value="KAJ4709296.1"/>
    <property type="molecule type" value="Genomic_DNA"/>
</dbReference>
<gene>
    <name evidence="1" type="ORF">OWV82_019104</name>
</gene>
<sequence length="477" mass="53074">MESLLRGCSPNSCLVFSGKSCWSTKNCKAGNFPCSYKGIPVSRCKAWNTIERSSIVQLERHHLKRHIRGVNQRSIFRQNSNTKCLASAASGSPLESDQPSTNKPKSILNSVTNALDAFYRFSRPHTVIGTALSIVSVALLAVEKVSDISPLFFTGVLEAVAAALMMNIYIVGLNQLSDIEIDKVNKPYLPLASGEYSFKTGVLIVASFSIMSFWLGWIVKSWPLFWALFISFVLGTAYSINLPLLRWKRFAVVAAMCILAVRAVIVQLAFYLHMQTHVYGRPAVFSRPLIFATAFMSFFSVVIALFKDVPDIEGDKTFGIQTFTVHLGQKRVFWACISLLQMAYTVAILVGATSSYVWSKVITVLGHSILALILWNRAKSVDLNSKAAITFLLHVHLEALLHRISAHTICKMSMKNITRREKRLFVQLIHKFVNCFIQKTKSSSSIISIDLGKISFQINLNALMIIPSEPPVVTISL</sequence>
<name>A0ACC1XCT5_MELAZ</name>
<organism evidence="1 2">
    <name type="scientific">Melia azedarach</name>
    <name type="common">Chinaberry tree</name>
    <dbReference type="NCBI Taxonomy" id="155640"/>
    <lineage>
        <taxon>Eukaryota</taxon>
        <taxon>Viridiplantae</taxon>
        <taxon>Streptophyta</taxon>
        <taxon>Embryophyta</taxon>
        <taxon>Tracheophyta</taxon>
        <taxon>Spermatophyta</taxon>
        <taxon>Magnoliopsida</taxon>
        <taxon>eudicotyledons</taxon>
        <taxon>Gunneridae</taxon>
        <taxon>Pentapetalae</taxon>
        <taxon>rosids</taxon>
        <taxon>malvids</taxon>
        <taxon>Sapindales</taxon>
        <taxon>Meliaceae</taxon>
        <taxon>Melia</taxon>
    </lineage>
</organism>